<protein>
    <submittedName>
        <fullName evidence="2">Uncharacterized protein</fullName>
    </submittedName>
</protein>
<comment type="caution">
    <text evidence="2">The sequence shown here is derived from an EMBL/GenBank/DDBJ whole genome shotgun (WGS) entry which is preliminary data.</text>
</comment>
<evidence type="ECO:0000256" key="1">
    <source>
        <dbReference type="SAM" id="MobiDB-lite"/>
    </source>
</evidence>
<dbReference type="Proteomes" id="UP000642014">
    <property type="component" value="Unassembled WGS sequence"/>
</dbReference>
<dbReference type="EMBL" id="BMSJ01000005">
    <property type="protein sequence ID" value="GGR27537.1"/>
    <property type="molecule type" value="Genomic_DNA"/>
</dbReference>
<feature type="region of interest" description="Disordered" evidence="1">
    <location>
        <begin position="94"/>
        <end position="119"/>
    </location>
</feature>
<evidence type="ECO:0000313" key="3">
    <source>
        <dbReference type="Proteomes" id="UP000642014"/>
    </source>
</evidence>
<feature type="compositionally biased region" description="Low complexity" evidence="1">
    <location>
        <begin position="1"/>
        <end position="10"/>
    </location>
</feature>
<organism evidence="2 3">
    <name type="scientific">Streptomyces cinereoruber</name>
    <dbReference type="NCBI Taxonomy" id="67260"/>
    <lineage>
        <taxon>Bacteria</taxon>
        <taxon>Bacillati</taxon>
        <taxon>Actinomycetota</taxon>
        <taxon>Actinomycetes</taxon>
        <taxon>Kitasatosporales</taxon>
        <taxon>Streptomycetaceae</taxon>
        <taxon>Streptomyces</taxon>
    </lineage>
</organism>
<gene>
    <name evidence="2" type="ORF">GCM10010497_32500</name>
</gene>
<reference evidence="2 3" key="1">
    <citation type="journal article" date="2014" name="Int. J. Syst. Evol. Microbiol.">
        <title>Complete genome sequence of Corynebacterium casei LMG S-19264T (=DSM 44701T), isolated from a smear-ripened cheese.</title>
        <authorList>
            <consortium name="US DOE Joint Genome Institute (JGI-PGF)"/>
            <person name="Walter F."/>
            <person name="Albersmeier A."/>
            <person name="Kalinowski J."/>
            <person name="Ruckert C."/>
        </authorList>
    </citation>
    <scope>NUCLEOTIDE SEQUENCE [LARGE SCALE GENOMIC DNA]</scope>
    <source>
        <strain evidence="2 3">JCM 4205</strain>
    </source>
</reference>
<proteinExistence type="predicted"/>
<sequence>MVTAGASGRRGVARRPRAGVLGRPRGEHAGLRRFGVAILYRTLLVRDAVDRSVPVAVAVLLAVAVARLAPVRERSSRGALLDVRDRPDLTTRRLGAPGPWCLRERAPGPRRPCGRAPGP</sequence>
<name>A0AAV4KI40_9ACTN</name>
<evidence type="ECO:0000313" key="2">
    <source>
        <dbReference type="EMBL" id="GGR27537.1"/>
    </source>
</evidence>
<dbReference type="AlphaFoldDB" id="A0AAV4KI40"/>
<feature type="region of interest" description="Disordered" evidence="1">
    <location>
        <begin position="1"/>
        <end position="25"/>
    </location>
</feature>
<accession>A0AAV4KI40</accession>